<dbReference type="InterPro" id="IPR051092">
    <property type="entry name" value="FYVE_RhoGEF_PH"/>
</dbReference>
<dbReference type="SMART" id="SM00325">
    <property type="entry name" value="RhoGEF"/>
    <property type="match status" value="1"/>
</dbReference>
<dbReference type="OMA" id="ILRRINC"/>
<proteinExistence type="predicted"/>
<dbReference type="GO" id="GO:0005737">
    <property type="term" value="C:cytoplasm"/>
    <property type="evidence" value="ECO:0007669"/>
    <property type="project" value="TreeGrafter"/>
</dbReference>
<dbReference type="KEGG" id="eiv:EIN_033810"/>
<dbReference type="InterPro" id="IPR035899">
    <property type="entry name" value="DBL_dom_sf"/>
</dbReference>
<dbReference type="VEuPathDB" id="AmoebaDB:EIN_033810"/>
<accession>A0A0A1TYC6</accession>
<dbReference type="RefSeq" id="XP_004185836.1">
    <property type="nucleotide sequence ID" value="XM_004185788.1"/>
</dbReference>
<dbReference type="Pfam" id="PF00621">
    <property type="entry name" value="RhoGEF"/>
    <property type="match status" value="1"/>
</dbReference>
<dbReference type="GO" id="GO:0005085">
    <property type="term" value="F:guanyl-nucleotide exchange factor activity"/>
    <property type="evidence" value="ECO:0007669"/>
    <property type="project" value="InterPro"/>
</dbReference>
<sequence length="408" mass="47329">MKIGNYEKAVAYVLYSFQKNTAASILLRCARALKNKVDKKKYLYCGNVVKEFITTEQTYCEQLSVIENIIRQPLLQLQQPILTYDQIRLLFSSITVIYGVNKALFNNLQEKLSVYTQNSRFGKTILTFTPYLKLYSQYCQIFPQISDLTVTLKAPHPFSIFFKTQMKSAPQHLQRFDLGSLLITPIQRLPRYRLLLKDLLKHLSDKDLDFPDVKKSLEEIEKVTLFVNTQSKKQENNEKVVQLQTNVRYLPPTLLLLQPGREMVDSTTATLTEKMVNLTDNGRVVKTMHSEEFNAILEKGETLNKNLTVEGFERSSQVEVILFTDMILFLEHSKNIFGGEVITYKQHFLIEKAKLFMVGKQIHIGDNNTTIRIEFEDSDKWYDKLKGVFSSCHTTMENLLKRRSVIHL</sequence>
<reference evidence="2 3" key="1">
    <citation type="submission" date="2012-10" db="EMBL/GenBank/DDBJ databases">
        <authorList>
            <person name="Zafar N."/>
            <person name="Inman J."/>
            <person name="Hall N."/>
            <person name="Lorenzi H."/>
            <person name="Caler E."/>
        </authorList>
    </citation>
    <scope>NUCLEOTIDE SEQUENCE [LARGE SCALE GENOMIC DNA]</scope>
    <source>
        <strain evidence="2 3">IP1</strain>
    </source>
</reference>
<dbReference type="InterPro" id="IPR000219">
    <property type="entry name" value="DH_dom"/>
</dbReference>
<evidence type="ECO:0000259" key="1">
    <source>
        <dbReference type="PROSITE" id="PS50010"/>
    </source>
</evidence>
<dbReference type="OrthoDB" id="660555at2759"/>
<evidence type="ECO:0000313" key="3">
    <source>
        <dbReference type="Proteomes" id="UP000014680"/>
    </source>
</evidence>
<dbReference type="GeneID" id="14885486"/>
<feature type="domain" description="DH" evidence="1">
    <location>
        <begin position="44"/>
        <end position="230"/>
    </location>
</feature>
<dbReference type="AlphaFoldDB" id="A0A0A1TYC6"/>
<dbReference type="Gene3D" id="1.20.900.10">
    <property type="entry name" value="Dbl homology (DH) domain"/>
    <property type="match status" value="1"/>
</dbReference>
<dbReference type="PANTHER" id="PTHR12673:SF159">
    <property type="entry name" value="LD03170P"/>
    <property type="match status" value="1"/>
</dbReference>
<dbReference type="SUPFAM" id="SSF48065">
    <property type="entry name" value="DBL homology domain (DH-domain)"/>
    <property type="match status" value="1"/>
</dbReference>
<organism evidence="2 3">
    <name type="scientific">Entamoeba invadens IP1</name>
    <dbReference type="NCBI Taxonomy" id="370355"/>
    <lineage>
        <taxon>Eukaryota</taxon>
        <taxon>Amoebozoa</taxon>
        <taxon>Evosea</taxon>
        <taxon>Archamoebae</taxon>
        <taxon>Mastigamoebida</taxon>
        <taxon>Entamoebidae</taxon>
        <taxon>Entamoeba</taxon>
    </lineage>
</organism>
<gene>
    <name evidence="2" type="ORF">EIN_033810</name>
</gene>
<evidence type="ECO:0000313" key="2">
    <source>
        <dbReference type="EMBL" id="ELP86490.1"/>
    </source>
</evidence>
<dbReference type="Proteomes" id="UP000014680">
    <property type="component" value="Unassembled WGS sequence"/>
</dbReference>
<protein>
    <submittedName>
        <fullName evidence="2">Guanine nucleotide exchange factor, putative</fullName>
    </submittedName>
</protein>
<dbReference type="PROSITE" id="PS50010">
    <property type="entry name" value="DH_2"/>
    <property type="match status" value="1"/>
</dbReference>
<name>A0A0A1TYC6_ENTIV</name>
<keyword evidence="3" id="KW-1185">Reference proteome</keyword>
<dbReference type="PANTHER" id="PTHR12673">
    <property type="entry name" value="FACIOGENITAL DYSPLASIA PROTEIN"/>
    <property type="match status" value="1"/>
</dbReference>
<dbReference type="EMBL" id="KB206969">
    <property type="protein sequence ID" value="ELP86490.1"/>
    <property type="molecule type" value="Genomic_DNA"/>
</dbReference>